<dbReference type="AlphaFoldDB" id="A0A932LZ97"/>
<protein>
    <submittedName>
        <fullName evidence="2">DUF4340 domain-containing protein</fullName>
    </submittedName>
</protein>
<dbReference type="EMBL" id="JACPSX010000022">
    <property type="protein sequence ID" value="MBI3013704.1"/>
    <property type="molecule type" value="Genomic_DNA"/>
</dbReference>
<accession>A0A932LZ97</accession>
<feature type="domain" description="DUF4340" evidence="1">
    <location>
        <begin position="209"/>
        <end position="341"/>
    </location>
</feature>
<evidence type="ECO:0000259" key="1">
    <source>
        <dbReference type="Pfam" id="PF14238"/>
    </source>
</evidence>
<feature type="domain" description="DUF4340" evidence="1">
    <location>
        <begin position="350"/>
        <end position="504"/>
    </location>
</feature>
<proteinExistence type="predicted"/>
<reference evidence="2" key="1">
    <citation type="submission" date="2020-07" db="EMBL/GenBank/DDBJ databases">
        <title>Huge and variable diversity of episymbiotic CPR bacteria and DPANN archaea in groundwater ecosystems.</title>
        <authorList>
            <person name="He C.Y."/>
            <person name="Keren R."/>
            <person name="Whittaker M."/>
            <person name="Farag I.F."/>
            <person name="Doudna J."/>
            <person name="Cate J.H.D."/>
            <person name="Banfield J.F."/>
        </authorList>
    </citation>
    <scope>NUCLEOTIDE SEQUENCE</scope>
    <source>
        <strain evidence="2">NC_groundwater_717_Ag_S-0.2um_59_8</strain>
    </source>
</reference>
<feature type="domain" description="DUF4340" evidence="1">
    <location>
        <begin position="70"/>
        <end position="204"/>
    </location>
</feature>
<gene>
    <name evidence="2" type="ORF">HYY65_01265</name>
</gene>
<organism evidence="2 3">
    <name type="scientific">Tectimicrobiota bacterium</name>
    <dbReference type="NCBI Taxonomy" id="2528274"/>
    <lineage>
        <taxon>Bacteria</taxon>
        <taxon>Pseudomonadati</taxon>
        <taxon>Nitrospinota/Tectimicrobiota group</taxon>
        <taxon>Candidatus Tectimicrobiota</taxon>
    </lineage>
</organism>
<comment type="caution">
    <text evidence="2">The sequence shown here is derived from an EMBL/GenBank/DDBJ whole genome shotgun (WGS) entry which is preliminary data.</text>
</comment>
<dbReference type="InterPro" id="IPR025641">
    <property type="entry name" value="DUF4340"/>
</dbReference>
<evidence type="ECO:0000313" key="2">
    <source>
        <dbReference type="EMBL" id="MBI3013704.1"/>
    </source>
</evidence>
<dbReference type="Proteomes" id="UP000741360">
    <property type="component" value="Unassembled WGS sequence"/>
</dbReference>
<sequence length="592" mass="67072">MSFRKTLLFALILAVIAAFYYLYEIRGGSIRLARSKAAQKLFEIKTDAISEVKLKNPKGHFVLTKNGEEWTLREPVPTPGDTQAVSDLIRMVAEAQRGRIIEENPKDLTPFGLKPPKMEVSFPGKDKSKTPPLLLLGDSNPSGTEVYAQVEGKPAVFLLDMAIKAALDKGLYEFRDKRLLPFKTSEVTQILWNRGNLKLTSGKNKDGSWSLVEPFKTPADSQKIEDILFRFGQTQVKEFITAQKKNLSEFGTDKPAVTLVFKRDKKPDLTLSFGRRLAKEKEVYARRGGEQSILRVEDVVLKDIPETLTAIRDRAVFKADQDHVLKVDWKKADGSELLLVKTMKNGSEEWTIEKPVTAPAERSEAYGLLWDLHDTKLERFVGDAPKDLAPYGLTAPQWTVTLWQKGEEKPQVLKIGKASPGSQGFFAMVSYSPSVFLLSNAGFKRLWRNPEDLRDRKLLDFDTERISKVELRYQTITVLLEKKGKRWQMLAPEKADIASPKMIDLLWGVKDLKFKKEVSNQAKELDSFGLKNAQIQIRLWDEKGKQFPALAVGSRIPNSDEYYLAKEPFTSVYSVSFDLLNKLPKGPRDLLF</sequence>
<name>A0A932LZ97_UNCTE</name>
<dbReference type="Pfam" id="PF14238">
    <property type="entry name" value="DUF4340"/>
    <property type="match status" value="3"/>
</dbReference>
<evidence type="ECO:0000313" key="3">
    <source>
        <dbReference type="Proteomes" id="UP000741360"/>
    </source>
</evidence>